<dbReference type="SUPFAM" id="SSF52540">
    <property type="entry name" value="P-loop containing nucleoside triphosphate hydrolases"/>
    <property type="match status" value="2"/>
</dbReference>
<proteinExistence type="inferred from homology"/>
<dbReference type="Pfam" id="PF12705">
    <property type="entry name" value="PDDEXK_1"/>
    <property type="match status" value="1"/>
</dbReference>
<dbReference type="InterPro" id="IPR011604">
    <property type="entry name" value="PDDEXK-like_dom_sf"/>
</dbReference>
<evidence type="ECO:0000256" key="9">
    <source>
        <dbReference type="ARBA" id="ARBA00022840"/>
    </source>
</evidence>
<evidence type="ECO:0000256" key="6">
    <source>
        <dbReference type="ARBA" id="ARBA00022801"/>
    </source>
</evidence>
<keyword evidence="13 14" id="KW-0234">DNA repair</keyword>
<dbReference type="Proteomes" id="UP001208567">
    <property type="component" value="Unassembled WGS sequence"/>
</dbReference>
<gene>
    <name evidence="14 17" type="primary">addB</name>
    <name evidence="17" type="ORF">bsdE14_27180</name>
</gene>
<evidence type="ECO:0000256" key="1">
    <source>
        <dbReference type="ARBA" id="ARBA00022485"/>
    </source>
</evidence>
<keyword evidence="3 14" id="KW-0479">Metal-binding</keyword>
<dbReference type="InterPro" id="IPR038726">
    <property type="entry name" value="PDDEXK_AddAB-type"/>
</dbReference>
<keyword evidence="10 14" id="KW-0408">Iron</keyword>
<dbReference type="RefSeq" id="WP_264850589.1">
    <property type="nucleotide sequence ID" value="NZ_BRXR01000001.1"/>
</dbReference>
<keyword evidence="5 14" id="KW-0227">DNA damage</keyword>
<dbReference type="Gene3D" id="6.10.140.1030">
    <property type="match status" value="1"/>
</dbReference>
<keyword evidence="4 14" id="KW-0547">Nucleotide-binding</keyword>
<feature type="binding site" evidence="14">
    <location>
        <position position="1107"/>
    </location>
    <ligand>
        <name>[4Fe-4S] cluster</name>
        <dbReference type="ChEBI" id="CHEBI:49883"/>
    </ligand>
</feature>
<reference evidence="17 18" key="1">
    <citation type="journal article" date="2024" name="Int. J. Syst. Evol. Microbiol.">
        <title>Clostridium omnivorum sp. nov., isolated from anoxic soil under the treatment of reductive soil disinfestation.</title>
        <authorList>
            <person name="Ueki A."/>
            <person name="Tonouchi A."/>
            <person name="Kaku N."/>
            <person name="Honma S."/>
            <person name="Ueki K."/>
        </authorList>
    </citation>
    <scope>NUCLEOTIDE SEQUENCE [LARGE SCALE GENOMIC DNA]</scope>
    <source>
        <strain evidence="17 18">E14</strain>
    </source>
</reference>
<keyword evidence="7 14" id="KW-0347">Helicase</keyword>
<keyword evidence="12 14" id="KW-0238">DNA-binding</keyword>
<dbReference type="HAMAP" id="MF_01452">
    <property type="entry name" value="AddB_type1"/>
    <property type="match status" value="1"/>
</dbReference>
<comment type="function">
    <text evidence="14">The heterodimer acts as both an ATP-dependent DNA helicase and an ATP-dependent, dual-direction single-stranded exonuclease. Recognizes the chi site generating a DNA molecule suitable for the initiation of homologous recombination. The AddB subunit has 5' -&gt; 3' nuclease activity but not helicase activity.</text>
</comment>
<keyword evidence="9 14" id="KW-0067">ATP-binding</keyword>
<dbReference type="Gene3D" id="3.90.320.10">
    <property type="match status" value="1"/>
</dbReference>
<evidence type="ECO:0000256" key="8">
    <source>
        <dbReference type="ARBA" id="ARBA00022839"/>
    </source>
</evidence>
<dbReference type="InterPro" id="IPR014140">
    <property type="entry name" value="DNA_helicase_suAddB"/>
</dbReference>
<keyword evidence="8 14" id="KW-0269">Exonuclease</keyword>
<evidence type="ECO:0000256" key="7">
    <source>
        <dbReference type="ARBA" id="ARBA00022806"/>
    </source>
</evidence>
<comment type="cofactor">
    <cofactor evidence="14">
        <name>Mg(2+)</name>
        <dbReference type="ChEBI" id="CHEBI:18420"/>
    </cofactor>
</comment>
<evidence type="ECO:0000256" key="11">
    <source>
        <dbReference type="ARBA" id="ARBA00023014"/>
    </source>
</evidence>
<organism evidence="17 18">
    <name type="scientific">Clostridium omnivorum</name>
    <dbReference type="NCBI Taxonomy" id="1604902"/>
    <lineage>
        <taxon>Bacteria</taxon>
        <taxon>Bacillati</taxon>
        <taxon>Bacillota</taxon>
        <taxon>Clostridia</taxon>
        <taxon>Eubacteriales</taxon>
        <taxon>Clostridiaceae</taxon>
        <taxon>Clostridium</taxon>
    </lineage>
</organism>
<dbReference type="EMBL" id="BRXR01000001">
    <property type="protein sequence ID" value="GLC31308.1"/>
    <property type="molecule type" value="Genomic_DNA"/>
</dbReference>
<feature type="binding site" evidence="14">
    <location>
        <position position="1110"/>
    </location>
    <ligand>
        <name>[4Fe-4S] cluster</name>
        <dbReference type="ChEBI" id="CHEBI:49883"/>
    </ligand>
</feature>
<sequence>MSLRFIYGRAGSGKSRRCLEEIKERVDSDFGKKLVLLIPEQFSFQASKNLINTVGERVATKAQVLSFTRLAYVVFSEVGGITRQLMNPAGKNMLIYRIIDEIKDELKVFKRAGRQQGFVNIIGDIITEFKRYDVNPDLLRIVSGNIKENTALYEKMQDINLIYDIFEKTLHKNYIDSEDELLLLAEKLEHCTLFDGAEIWIDEFSSFTPLQYKIIEKLLKKASRVNITLNTDCLIAGGSTDNTDVFAPIKNTERKLLKFAEDNNIAYEKPLCLEENLLPRFKSSKELAHLEKYFFYFPYNQYKEDTLDISVFKALNMYTEIQNVAREIIALTRDKSFRLNDIAVITRDLDSYEKLVQAIFNEYEIPYFIDKKRDINGNPLVILLNSVIDIFSKGWSYEAVFRYLKTGLTGIEQEDIDLIENYVLANGIKGKKWTEEKWNYRFNYGFQSEEISEIEQETIDRVNEIKNRITEPLMRLNKKIKNRKNVRDMCTAIYELFEELNCYENIEKWISEFKEDKDLDMANEYSQIWNIVIELLDQIVEVMGEEKLTMDEFVKVLTTGINECEIGVIPPSLDQVLVGSIDRIRSHDVSALFIIGVNDGVFPKASNEEGILSDKDREELKELGLELALDTKAQAFEEQFLIYNSLTLSSKYLKISYPIANFEGKTMRPSIIISRLKKVFPNIKEDSDIIKLEDDVENLKAVTGASSTFNELIAAIRGKAEGEAASAVWWDVYSWYKEKPEWKERCIRTFEGLSYSNQVKFVNEKKIRKLYGSPLQFSVSRLERFSQCPFAYYVEYGLKAKQRKIYEFSPPDLGSFIHEVLDEFSEILEKESITWREIEDQWCDEAISLIVDKKVNERTGSILSSSPRYKYMSERLKRIMTKSVNLIAQHIKKSGFDPIGYEMSFGKNGDFPPITVDLPSGDKIELIGRIDRVDELQTEEGLYLRIIDYKSGNKSFKLSDVYYGLQLQLLVYLDAVLSNQEKYIEKGILPGAMLYFRIDDPIVSVKKEMSEEEIQKEVMKTLKMKGLLLKDAKVIKAMDKDIDGYSLIIPAQILKSGEVSSKSSAATLEQFELLRKYVRHILIDLCEEMLNGNISIKPYKKKDSTPCEYCSFSAVCQFDTSIKDNKYKYLNDRSDEEVWELMKKEVEKEVK</sequence>
<evidence type="ECO:0000256" key="2">
    <source>
        <dbReference type="ARBA" id="ARBA00022722"/>
    </source>
</evidence>
<evidence type="ECO:0000256" key="12">
    <source>
        <dbReference type="ARBA" id="ARBA00023125"/>
    </source>
</evidence>
<keyword evidence="2 14" id="KW-0540">Nuclease</keyword>
<keyword evidence="18" id="KW-1185">Reference proteome</keyword>
<dbReference type="EC" id="3.1.-.-" evidence="14"/>
<dbReference type="InterPro" id="IPR049035">
    <property type="entry name" value="ADDB_N"/>
</dbReference>
<keyword evidence="11 14" id="KW-0411">Iron-sulfur</keyword>
<dbReference type="Gene3D" id="3.40.50.300">
    <property type="entry name" value="P-loop containing nucleotide triphosphate hydrolases"/>
    <property type="match status" value="3"/>
</dbReference>
<evidence type="ECO:0000256" key="3">
    <source>
        <dbReference type="ARBA" id="ARBA00022723"/>
    </source>
</evidence>
<evidence type="ECO:0000259" key="16">
    <source>
        <dbReference type="Pfam" id="PF21445"/>
    </source>
</evidence>
<dbReference type="PANTHER" id="PTHR30591:SF1">
    <property type="entry name" value="RECBCD ENZYME SUBUNIT RECC"/>
    <property type="match status" value="1"/>
</dbReference>
<evidence type="ECO:0000256" key="10">
    <source>
        <dbReference type="ARBA" id="ARBA00023004"/>
    </source>
</evidence>
<dbReference type="GO" id="GO:0004386">
    <property type="term" value="F:helicase activity"/>
    <property type="evidence" value="ECO:0007669"/>
    <property type="project" value="UniProtKB-KW"/>
</dbReference>
<comment type="miscellaneous">
    <text evidence="14">Despite having conserved helicase domains, this subunit does not have helicase activity.</text>
</comment>
<dbReference type="InterPro" id="IPR027417">
    <property type="entry name" value="P-loop_NTPase"/>
</dbReference>
<comment type="similarity">
    <text evidence="14">Belongs to the helicase family. AddB/RexB type 1 subfamily.</text>
</comment>
<feature type="domain" description="ATP-dependent helicase/deoxyribonuclease subunit B N-terminal" evidence="16">
    <location>
        <begin position="5"/>
        <end position="291"/>
    </location>
</feature>
<feature type="binding site" evidence="14">
    <location>
        <position position="788"/>
    </location>
    <ligand>
        <name>[4Fe-4S] cluster</name>
        <dbReference type="ChEBI" id="CHEBI:49883"/>
    </ligand>
</feature>
<accession>A0ABQ5N7T0</accession>
<keyword evidence="6 14" id="KW-0378">Hydrolase</keyword>
<dbReference type="Pfam" id="PF21445">
    <property type="entry name" value="ADDB_N"/>
    <property type="match status" value="1"/>
</dbReference>
<evidence type="ECO:0000256" key="4">
    <source>
        <dbReference type="ARBA" id="ARBA00022741"/>
    </source>
</evidence>
<dbReference type="NCBIfam" id="TIGR02773">
    <property type="entry name" value="addB_Gpos"/>
    <property type="match status" value="1"/>
</dbReference>
<feature type="domain" description="PD-(D/E)XK endonuclease-like" evidence="15">
    <location>
        <begin position="776"/>
        <end position="1117"/>
    </location>
</feature>
<evidence type="ECO:0000256" key="13">
    <source>
        <dbReference type="ARBA" id="ARBA00023204"/>
    </source>
</evidence>
<feature type="binding site" evidence="14">
    <location>
        <position position="1116"/>
    </location>
    <ligand>
        <name>[4Fe-4S] cluster</name>
        <dbReference type="ChEBI" id="CHEBI:49883"/>
    </ligand>
</feature>
<comment type="caution">
    <text evidence="17">The sequence shown here is derived from an EMBL/GenBank/DDBJ whole genome shotgun (WGS) entry which is preliminary data.</text>
</comment>
<evidence type="ECO:0000259" key="15">
    <source>
        <dbReference type="Pfam" id="PF12705"/>
    </source>
</evidence>
<protein>
    <recommendedName>
        <fullName evidence="14">ATP-dependent helicase/deoxyribonuclease subunit B</fullName>
        <ecNumber evidence="14">3.1.-.-</ecNumber>
    </recommendedName>
    <alternativeName>
        <fullName evidence="14">ATP-dependent helicase/nuclease subunit AddB</fullName>
    </alternativeName>
</protein>
<evidence type="ECO:0000313" key="18">
    <source>
        <dbReference type="Proteomes" id="UP001208567"/>
    </source>
</evidence>
<comment type="subunit">
    <text evidence="14">Heterodimer of AddA and AddB.</text>
</comment>
<evidence type="ECO:0000256" key="5">
    <source>
        <dbReference type="ARBA" id="ARBA00022763"/>
    </source>
</evidence>
<dbReference type="PANTHER" id="PTHR30591">
    <property type="entry name" value="RECBCD ENZYME SUBUNIT RECC"/>
    <property type="match status" value="1"/>
</dbReference>
<name>A0ABQ5N7T0_9CLOT</name>
<keyword evidence="1 14" id="KW-0004">4Fe-4S</keyword>
<comment type="cofactor">
    <cofactor evidence="14">
        <name>[4Fe-4S] cluster</name>
        <dbReference type="ChEBI" id="CHEBI:49883"/>
    </cofactor>
    <text evidence="14">Binds 1 [4Fe-4S] cluster.</text>
</comment>
<evidence type="ECO:0000313" key="17">
    <source>
        <dbReference type="EMBL" id="GLC31308.1"/>
    </source>
</evidence>
<evidence type="ECO:0000256" key="14">
    <source>
        <dbReference type="HAMAP-Rule" id="MF_01452"/>
    </source>
</evidence>